<name>A0ABS7AIZ7_9PROT</name>
<keyword evidence="2" id="KW-1185">Reference proteome</keyword>
<dbReference type="EMBL" id="JAHYBZ010000014">
    <property type="protein sequence ID" value="MBW6401702.1"/>
    <property type="molecule type" value="Genomic_DNA"/>
</dbReference>
<accession>A0ABS7AIZ7</accession>
<proteinExistence type="predicted"/>
<evidence type="ECO:0000313" key="2">
    <source>
        <dbReference type="Proteomes" id="UP001196565"/>
    </source>
</evidence>
<sequence>MLGRVREGQRPSRFHSGNRPLISEAFRRLGAKPLHVALLLLASPLAAQDSITSVIGEPVLALAQRPEMTTGLRFNSGGHRSALAARLRDPGPPVALADDRYVYGFGCMPEGGCREGGAFLAYDVHDERIFILLTEKGAVRLSVPPDPRAWPAGLRDGLAAFVPALAEAMGPR</sequence>
<dbReference type="RefSeq" id="WP_219766579.1">
    <property type="nucleotide sequence ID" value="NZ_JAHYBZ010000014.1"/>
</dbReference>
<gene>
    <name evidence="1" type="ORF">KPL78_27870</name>
</gene>
<protein>
    <submittedName>
        <fullName evidence="1">Uncharacterized protein</fullName>
    </submittedName>
</protein>
<organism evidence="1 2">
    <name type="scientific">Roseomonas alba</name>
    <dbReference type="NCBI Taxonomy" id="2846776"/>
    <lineage>
        <taxon>Bacteria</taxon>
        <taxon>Pseudomonadati</taxon>
        <taxon>Pseudomonadota</taxon>
        <taxon>Alphaproteobacteria</taxon>
        <taxon>Acetobacterales</taxon>
        <taxon>Roseomonadaceae</taxon>
        <taxon>Roseomonas</taxon>
    </lineage>
</organism>
<dbReference type="Proteomes" id="UP001196565">
    <property type="component" value="Unassembled WGS sequence"/>
</dbReference>
<reference evidence="1 2" key="1">
    <citation type="submission" date="2021-07" db="EMBL/GenBank/DDBJ databases">
        <authorList>
            <person name="So Y."/>
        </authorList>
    </citation>
    <scope>NUCLEOTIDE SEQUENCE [LARGE SCALE GENOMIC DNA]</scope>
    <source>
        <strain evidence="1 2">HJA6</strain>
    </source>
</reference>
<evidence type="ECO:0000313" key="1">
    <source>
        <dbReference type="EMBL" id="MBW6401702.1"/>
    </source>
</evidence>
<comment type="caution">
    <text evidence="1">The sequence shown here is derived from an EMBL/GenBank/DDBJ whole genome shotgun (WGS) entry which is preliminary data.</text>
</comment>